<dbReference type="PANTHER" id="PTHR43700">
    <property type="entry name" value="PHOSPHORIBOSYLAMINOIMIDAZOLE-SUCCINOCARBOXAMIDE SYNTHASE"/>
    <property type="match status" value="1"/>
</dbReference>
<dbReference type="EMBL" id="MDHH01000008">
    <property type="protein sequence ID" value="OUE00248.1"/>
    <property type="molecule type" value="Genomic_DNA"/>
</dbReference>
<dbReference type="UniPathway" id="UPA00074">
    <property type="reaction ID" value="UER00131"/>
</dbReference>
<evidence type="ECO:0000313" key="11">
    <source>
        <dbReference type="EMBL" id="OUE00248.1"/>
    </source>
</evidence>
<dbReference type="Pfam" id="PF01259">
    <property type="entry name" value="SAICAR_synt"/>
    <property type="match status" value="1"/>
</dbReference>
<name>A0A251XEM2_CLAMM</name>
<dbReference type="GO" id="GO:0006189">
    <property type="term" value="P:'de novo' IMP biosynthetic process"/>
    <property type="evidence" value="ECO:0007669"/>
    <property type="project" value="UniProtKB-UniPathway"/>
</dbReference>
<keyword evidence="5" id="KW-0547">Nucleotide-binding</keyword>
<feature type="domain" description="SAICAR synthetase/ADE2 N-terminal" evidence="10">
    <location>
        <begin position="21"/>
        <end position="167"/>
    </location>
</feature>
<evidence type="ECO:0000259" key="10">
    <source>
        <dbReference type="Pfam" id="PF01259"/>
    </source>
</evidence>
<dbReference type="EC" id="6.3.2.6" evidence="3"/>
<dbReference type="Gene3D" id="3.30.470.20">
    <property type="entry name" value="ATP-grasp fold, B domain"/>
    <property type="match status" value="1"/>
</dbReference>
<dbReference type="Proteomes" id="UP000195062">
    <property type="component" value="Unassembled WGS sequence"/>
</dbReference>
<dbReference type="PROSITE" id="PS01057">
    <property type="entry name" value="SAICAR_SYNTHETASE_1"/>
    <property type="match status" value="1"/>
</dbReference>
<feature type="compositionally biased region" description="Low complexity" evidence="9">
    <location>
        <begin position="174"/>
        <end position="186"/>
    </location>
</feature>
<dbReference type="AlphaFoldDB" id="A0A251XEM2"/>
<evidence type="ECO:0000256" key="2">
    <source>
        <dbReference type="ARBA" id="ARBA00010190"/>
    </source>
</evidence>
<dbReference type="SUPFAM" id="SSF56104">
    <property type="entry name" value="SAICAR synthase-like"/>
    <property type="match status" value="1"/>
</dbReference>
<gene>
    <name evidence="11" type="primary">purC</name>
    <name evidence="11" type="ORF">CMMCAS07_17755</name>
</gene>
<proteinExistence type="inferred from homology"/>
<dbReference type="GO" id="GO:0005524">
    <property type="term" value="F:ATP binding"/>
    <property type="evidence" value="ECO:0007669"/>
    <property type="project" value="UniProtKB-KW"/>
</dbReference>
<comment type="catalytic activity">
    <reaction evidence="8">
        <text>5-amino-1-(5-phospho-D-ribosyl)imidazole-4-carboxylate + L-aspartate + ATP = (2S)-2-[5-amino-1-(5-phospho-beta-D-ribosyl)imidazole-4-carboxamido]succinate + ADP + phosphate + 2 H(+)</text>
        <dbReference type="Rhea" id="RHEA:22628"/>
        <dbReference type="ChEBI" id="CHEBI:15378"/>
        <dbReference type="ChEBI" id="CHEBI:29991"/>
        <dbReference type="ChEBI" id="CHEBI:30616"/>
        <dbReference type="ChEBI" id="CHEBI:43474"/>
        <dbReference type="ChEBI" id="CHEBI:58443"/>
        <dbReference type="ChEBI" id="CHEBI:77657"/>
        <dbReference type="ChEBI" id="CHEBI:456216"/>
        <dbReference type="EC" id="6.3.2.6"/>
    </reaction>
</comment>
<protein>
    <recommendedName>
        <fullName evidence="3">phosphoribosylaminoimidazolesuccinocarboxamide synthase</fullName>
        <ecNumber evidence="3">6.3.2.6</ecNumber>
    </recommendedName>
</protein>
<keyword evidence="4" id="KW-0436">Ligase</keyword>
<keyword evidence="6" id="KW-0658">Purine biosynthesis</keyword>
<evidence type="ECO:0000256" key="9">
    <source>
        <dbReference type="SAM" id="MobiDB-lite"/>
    </source>
</evidence>
<evidence type="ECO:0000256" key="7">
    <source>
        <dbReference type="ARBA" id="ARBA00022840"/>
    </source>
</evidence>
<evidence type="ECO:0000313" key="12">
    <source>
        <dbReference type="Proteomes" id="UP000195062"/>
    </source>
</evidence>
<feature type="compositionally biased region" description="Low complexity" evidence="9">
    <location>
        <begin position="204"/>
        <end position="214"/>
    </location>
</feature>
<reference evidence="11 12" key="1">
    <citation type="submission" date="2016-08" db="EMBL/GenBank/DDBJ databases">
        <title>Genome sequence of Clavibacter michiganensis subsp. michiganensis strain CASJ007.</title>
        <authorList>
            <person name="Thapa S.P."/>
            <person name="Coaker G."/>
        </authorList>
    </citation>
    <scope>NUCLEOTIDE SEQUENCE [LARGE SCALE GENOMIC DNA]</scope>
    <source>
        <strain evidence="11">CASJ007</strain>
    </source>
</reference>
<keyword evidence="12" id="KW-1185">Reference proteome</keyword>
<feature type="region of interest" description="Disordered" evidence="9">
    <location>
        <begin position="157"/>
        <end position="214"/>
    </location>
</feature>
<dbReference type="GO" id="GO:0004639">
    <property type="term" value="F:phosphoribosylaminoimidazolesuccinocarboxamide synthase activity"/>
    <property type="evidence" value="ECO:0007669"/>
    <property type="project" value="UniProtKB-EC"/>
</dbReference>
<comment type="pathway">
    <text evidence="1">Purine metabolism; IMP biosynthesis via de novo pathway; 5-amino-1-(5-phospho-D-ribosyl)imidazole-4-carboxamide from 5-amino-1-(5-phospho-D-ribosyl)imidazole-4-carboxylate: step 1/2.</text>
</comment>
<evidence type="ECO:0000256" key="4">
    <source>
        <dbReference type="ARBA" id="ARBA00022598"/>
    </source>
</evidence>
<dbReference type="GO" id="GO:0005737">
    <property type="term" value="C:cytoplasm"/>
    <property type="evidence" value="ECO:0007669"/>
    <property type="project" value="TreeGrafter"/>
</dbReference>
<organism evidence="11 12">
    <name type="scientific">Clavibacter michiganensis subsp. michiganensis</name>
    <dbReference type="NCBI Taxonomy" id="33013"/>
    <lineage>
        <taxon>Bacteria</taxon>
        <taxon>Bacillati</taxon>
        <taxon>Actinomycetota</taxon>
        <taxon>Actinomycetes</taxon>
        <taxon>Micrococcales</taxon>
        <taxon>Microbacteriaceae</taxon>
        <taxon>Clavibacter</taxon>
    </lineage>
</organism>
<keyword evidence="7" id="KW-0067">ATP-binding</keyword>
<dbReference type="InterPro" id="IPR018236">
    <property type="entry name" value="SAICAR_synthetase_CS"/>
</dbReference>
<dbReference type="PANTHER" id="PTHR43700:SF1">
    <property type="entry name" value="PHOSPHORIBOSYLAMINOIMIDAZOLE-SUCCINOCARBOXAMIDE SYNTHASE"/>
    <property type="match status" value="1"/>
</dbReference>
<evidence type="ECO:0000256" key="5">
    <source>
        <dbReference type="ARBA" id="ARBA00022741"/>
    </source>
</evidence>
<evidence type="ECO:0000256" key="3">
    <source>
        <dbReference type="ARBA" id="ARBA00012217"/>
    </source>
</evidence>
<dbReference type="Gene3D" id="3.30.200.20">
    <property type="entry name" value="Phosphorylase Kinase, domain 1"/>
    <property type="match status" value="1"/>
</dbReference>
<comment type="similarity">
    <text evidence="2">Belongs to the SAICAR synthetase family.</text>
</comment>
<sequence>MSAGTPAGHAADWDLPGWEHAYSGKVRELFSPAIDDTEDRALEGEPHVLVVATDRVSAYDFALEPGIPGKGELLTQLSLWWFDRLDVPNHLVDGETLDRIGIPEQVRGRAMLCRVLEMLPIECVVRGYLAGSGWEEYRQHGTVCGIPLPAGLAQGDRLPEPIYTPRGRRRRASTTRTSPSRAPRSSWGTRRRRVSATCRSTCTAARRPSPRSAA</sequence>
<comment type="caution">
    <text evidence="11">The sequence shown here is derived from an EMBL/GenBank/DDBJ whole genome shotgun (WGS) entry which is preliminary data.</text>
</comment>
<accession>A0A251XEM2</accession>
<dbReference type="InterPro" id="IPR028923">
    <property type="entry name" value="SAICAR_synt/ADE2_N"/>
</dbReference>
<evidence type="ECO:0000256" key="8">
    <source>
        <dbReference type="ARBA" id="ARBA00048475"/>
    </source>
</evidence>
<evidence type="ECO:0000256" key="6">
    <source>
        <dbReference type="ARBA" id="ARBA00022755"/>
    </source>
</evidence>
<evidence type="ECO:0000256" key="1">
    <source>
        <dbReference type="ARBA" id="ARBA00004672"/>
    </source>
</evidence>